<proteinExistence type="inferred from homology"/>
<protein>
    <recommendedName>
        <fullName evidence="7 18">1-acyl-sn-glycerol-3-phosphate acyltransferase</fullName>
        <ecNumber evidence="6 18">2.3.1.51</ecNumber>
    </recommendedName>
</protein>
<evidence type="ECO:0000256" key="12">
    <source>
        <dbReference type="ARBA" id="ARBA00023098"/>
    </source>
</evidence>
<keyword evidence="12 18" id="KW-0443">Lipid metabolism</keyword>
<comment type="pathway">
    <text evidence="4">Lipid metabolism.</text>
</comment>
<evidence type="ECO:0000256" key="1">
    <source>
        <dbReference type="ARBA" id="ARBA00001141"/>
    </source>
</evidence>
<gene>
    <name evidence="21" type="ORF">JWV37_05905</name>
</gene>
<evidence type="ECO:0000256" key="13">
    <source>
        <dbReference type="ARBA" id="ARBA00023136"/>
    </source>
</evidence>
<dbReference type="PANTHER" id="PTHR10434">
    <property type="entry name" value="1-ACYL-SN-GLYCEROL-3-PHOSPHATE ACYLTRANSFERASE"/>
    <property type="match status" value="1"/>
</dbReference>
<keyword evidence="14 18" id="KW-0594">Phospholipid biosynthesis</keyword>
<organism evidence="21 22">
    <name type="scientific">Sulfurospirillum tamanense</name>
    <dbReference type="NCBI Taxonomy" id="2813362"/>
    <lineage>
        <taxon>Bacteria</taxon>
        <taxon>Pseudomonadati</taxon>
        <taxon>Campylobacterota</taxon>
        <taxon>Epsilonproteobacteria</taxon>
        <taxon>Campylobacterales</taxon>
        <taxon>Sulfurospirillaceae</taxon>
        <taxon>Sulfurospirillum</taxon>
    </lineage>
</organism>
<dbReference type="CDD" id="cd07989">
    <property type="entry name" value="LPLAT_AGPAT-like"/>
    <property type="match status" value="1"/>
</dbReference>
<evidence type="ECO:0000256" key="10">
    <source>
        <dbReference type="ARBA" id="ARBA00022519"/>
    </source>
</evidence>
<accession>A0ABS2WS18</accession>
<dbReference type="SMART" id="SM00563">
    <property type="entry name" value="PlsC"/>
    <property type="match status" value="1"/>
</dbReference>
<evidence type="ECO:0000313" key="22">
    <source>
        <dbReference type="Proteomes" id="UP000703590"/>
    </source>
</evidence>
<keyword evidence="13 19" id="KW-0472">Membrane</keyword>
<keyword evidence="19" id="KW-1133">Transmembrane helix</keyword>
<keyword evidence="8" id="KW-1003">Cell membrane</keyword>
<evidence type="ECO:0000256" key="18">
    <source>
        <dbReference type="RuleBase" id="RU361267"/>
    </source>
</evidence>
<comment type="domain">
    <text evidence="18">The HXXXXD motif is essential for acyltransferase activity and may constitute the binding site for the phosphate moiety of the glycerol-3-phosphate.</text>
</comment>
<feature type="transmembrane region" description="Helical" evidence="19">
    <location>
        <begin position="6"/>
        <end position="28"/>
    </location>
</feature>
<keyword evidence="9 18" id="KW-0444">Lipid biosynthesis</keyword>
<evidence type="ECO:0000256" key="9">
    <source>
        <dbReference type="ARBA" id="ARBA00022516"/>
    </source>
</evidence>
<comment type="caution">
    <text evidence="21">The sequence shown here is derived from an EMBL/GenBank/DDBJ whole genome shotgun (WGS) entry which is preliminary data.</text>
</comment>
<evidence type="ECO:0000256" key="16">
    <source>
        <dbReference type="ARBA" id="ARBA00023315"/>
    </source>
</evidence>
<evidence type="ECO:0000259" key="20">
    <source>
        <dbReference type="SMART" id="SM00563"/>
    </source>
</evidence>
<keyword evidence="11 18" id="KW-0808">Transferase</keyword>
<dbReference type="NCBIfam" id="TIGR00530">
    <property type="entry name" value="AGP_acyltrn"/>
    <property type="match status" value="1"/>
</dbReference>
<evidence type="ECO:0000256" key="14">
    <source>
        <dbReference type="ARBA" id="ARBA00023209"/>
    </source>
</evidence>
<evidence type="ECO:0000256" key="6">
    <source>
        <dbReference type="ARBA" id="ARBA00013211"/>
    </source>
</evidence>
<name>A0ABS2WS18_9BACT</name>
<keyword evidence="10" id="KW-0997">Cell inner membrane</keyword>
<evidence type="ECO:0000256" key="19">
    <source>
        <dbReference type="SAM" id="Phobius"/>
    </source>
</evidence>
<comment type="similarity">
    <text evidence="5 18">Belongs to the 1-acyl-sn-glycerol-3-phosphate acyltransferase family.</text>
</comment>
<keyword evidence="22" id="KW-1185">Reference proteome</keyword>
<dbReference type="RefSeq" id="WP_205458854.1">
    <property type="nucleotide sequence ID" value="NZ_JAFHKK010000010.1"/>
</dbReference>
<dbReference type="Proteomes" id="UP000703590">
    <property type="component" value="Unassembled WGS sequence"/>
</dbReference>
<dbReference type="PANTHER" id="PTHR10434:SF59">
    <property type="entry name" value="1-ACYL-SN-GLYCEROL-3-PHOSPHATE ACYLTRANSFERASE"/>
    <property type="match status" value="1"/>
</dbReference>
<dbReference type="SUPFAM" id="SSF69593">
    <property type="entry name" value="Glycerol-3-phosphate (1)-acyltransferase"/>
    <property type="match status" value="1"/>
</dbReference>
<evidence type="ECO:0000256" key="3">
    <source>
        <dbReference type="ARBA" id="ARBA00004728"/>
    </source>
</evidence>
<evidence type="ECO:0000256" key="17">
    <source>
        <dbReference type="ARBA" id="ARBA00037183"/>
    </source>
</evidence>
<evidence type="ECO:0000256" key="7">
    <source>
        <dbReference type="ARBA" id="ARBA00016139"/>
    </source>
</evidence>
<comment type="pathway">
    <text evidence="3">Phospholipid metabolism; CDP-diacylglycerol biosynthesis; CDP-diacylglycerol from sn-glycerol 3-phosphate: step 2/3.</text>
</comment>
<dbReference type="EMBL" id="JAFHKK010000010">
    <property type="protein sequence ID" value="MBN2964305.1"/>
    <property type="molecule type" value="Genomic_DNA"/>
</dbReference>
<evidence type="ECO:0000256" key="15">
    <source>
        <dbReference type="ARBA" id="ARBA00023264"/>
    </source>
</evidence>
<evidence type="ECO:0000256" key="8">
    <source>
        <dbReference type="ARBA" id="ARBA00022475"/>
    </source>
</evidence>
<evidence type="ECO:0000256" key="2">
    <source>
        <dbReference type="ARBA" id="ARBA00004417"/>
    </source>
</evidence>
<comment type="function">
    <text evidence="17">Converts lysophosphatidic acid (LPA) into phosphatidic acid by incorporating acyl moiety at the 2 position.</text>
</comment>
<comment type="catalytic activity">
    <reaction evidence="1 18">
        <text>a 1-acyl-sn-glycero-3-phosphate + an acyl-CoA = a 1,2-diacyl-sn-glycero-3-phosphate + CoA</text>
        <dbReference type="Rhea" id="RHEA:19709"/>
        <dbReference type="ChEBI" id="CHEBI:57287"/>
        <dbReference type="ChEBI" id="CHEBI:57970"/>
        <dbReference type="ChEBI" id="CHEBI:58342"/>
        <dbReference type="ChEBI" id="CHEBI:58608"/>
        <dbReference type="EC" id="2.3.1.51"/>
    </reaction>
</comment>
<dbReference type="EC" id="2.3.1.51" evidence="6 18"/>
<keyword evidence="16 18" id="KW-0012">Acyltransferase</keyword>
<dbReference type="InterPro" id="IPR004552">
    <property type="entry name" value="AGP_acyltrans"/>
</dbReference>
<feature type="domain" description="Phospholipid/glycerol acyltransferase" evidence="20">
    <location>
        <begin position="62"/>
        <end position="176"/>
    </location>
</feature>
<evidence type="ECO:0000256" key="5">
    <source>
        <dbReference type="ARBA" id="ARBA00008655"/>
    </source>
</evidence>
<reference evidence="21" key="2">
    <citation type="submission" date="2021-02" db="EMBL/GenBank/DDBJ databases">
        <authorList>
            <person name="Merkel A.Y."/>
        </authorList>
    </citation>
    <scope>NUCLEOTIDE SEQUENCE</scope>
    <source>
        <strain evidence="21">T05b</strain>
    </source>
</reference>
<evidence type="ECO:0000256" key="11">
    <source>
        <dbReference type="ARBA" id="ARBA00022679"/>
    </source>
</evidence>
<evidence type="ECO:0000256" key="4">
    <source>
        <dbReference type="ARBA" id="ARBA00005189"/>
    </source>
</evidence>
<sequence length="231" mass="26264">MFAKIRAVWALVELSISIPITIALMYLFNTHHRRIRKTWAKLQSFFLGYTLIQKGTVDPEAKLLVMNHQSLLDIVAMEALHPADPCWVAKKEIENIPVFGHIMHPPKMISIDRSDRRSMVKLLKLAKERIEEGRVIAIFPEGTRGKGESLLKFQEGAKALAEKLNLKVQPAIITGTRRILDSQHFEARSGTVRITFLETIDPSADANWYENLRFAMEKALADELANPSSHR</sequence>
<evidence type="ECO:0000313" key="21">
    <source>
        <dbReference type="EMBL" id="MBN2964305.1"/>
    </source>
</evidence>
<reference evidence="21" key="1">
    <citation type="submission" date="2021-02" db="EMBL/GenBank/DDBJ databases">
        <title>Sulfurospirillum tamanensis sp. nov.</title>
        <authorList>
            <person name="Frolova A."/>
            <person name="Merkel A."/>
            <person name="Slobodkin A."/>
        </authorList>
    </citation>
    <scope>NUCLEOTIDE SEQUENCE</scope>
    <source>
        <strain evidence="21">T05b</strain>
    </source>
</reference>
<keyword evidence="15 18" id="KW-1208">Phospholipid metabolism</keyword>
<dbReference type="Pfam" id="PF01553">
    <property type="entry name" value="Acyltransferase"/>
    <property type="match status" value="1"/>
</dbReference>
<dbReference type="InterPro" id="IPR002123">
    <property type="entry name" value="Plipid/glycerol_acylTrfase"/>
</dbReference>
<dbReference type="GO" id="GO:0016746">
    <property type="term" value="F:acyltransferase activity"/>
    <property type="evidence" value="ECO:0007669"/>
    <property type="project" value="UniProtKB-KW"/>
</dbReference>
<comment type="subcellular location">
    <subcellularLocation>
        <location evidence="2">Cell inner membrane</location>
        <topology evidence="2">Peripheral membrane protein</topology>
    </subcellularLocation>
</comment>
<keyword evidence="19" id="KW-0812">Transmembrane</keyword>